<accession>A0A0C1IKP4</accession>
<name>A0A0C1IKP4_9BACT</name>
<feature type="signal peptide" evidence="2">
    <location>
        <begin position="1"/>
        <end position="26"/>
    </location>
</feature>
<evidence type="ECO:0000313" key="4">
    <source>
        <dbReference type="Proteomes" id="UP000031408"/>
    </source>
</evidence>
<keyword evidence="1" id="KW-1133">Transmembrane helix</keyword>
<dbReference type="OrthoDB" id="2079210at2"/>
<organism evidence="3 4">
    <name type="scientific">Flavihumibacter solisilvae</name>
    <dbReference type="NCBI Taxonomy" id="1349421"/>
    <lineage>
        <taxon>Bacteria</taxon>
        <taxon>Pseudomonadati</taxon>
        <taxon>Bacteroidota</taxon>
        <taxon>Chitinophagia</taxon>
        <taxon>Chitinophagales</taxon>
        <taxon>Chitinophagaceae</taxon>
        <taxon>Flavihumibacter</taxon>
    </lineage>
</organism>
<keyword evidence="1" id="KW-0812">Transmembrane</keyword>
<keyword evidence="1" id="KW-0472">Membrane</keyword>
<dbReference type="EMBL" id="JSVC01000010">
    <property type="protein sequence ID" value="KIC94755.1"/>
    <property type="molecule type" value="Genomic_DNA"/>
</dbReference>
<feature type="transmembrane region" description="Helical" evidence="1">
    <location>
        <begin position="457"/>
        <end position="479"/>
    </location>
</feature>
<dbReference type="STRING" id="1349421.OI18_09765"/>
<evidence type="ECO:0000256" key="1">
    <source>
        <dbReference type="SAM" id="Phobius"/>
    </source>
</evidence>
<evidence type="ECO:0000256" key="2">
    <source>
        <dbReference type="SAM" id="SignalP"/>
    </source>
</evidence>
<evidence type="ECO:0000313" key="3">
    <source>
        <dbReference type="EMBL" id="KIC94755.1"/>
    </source>
</evidence>
<comment type="caution">
    <text evidence="3">The sequence shown here is derived from an EMBL/GenBank/DDBJ whole genome shotgun (WGS) entry which is preliminary data.</text>
</comment>
<dbReference type="PANTHER" id="PTHR40940:SF2">
    <property type="entry name" value="BATD"/>
    <property type="match status" value="1"/>
</dbReference>
<gene>
    <name evidence="3" type="ORF">OI18_09765</name>
</gene>
<dbReference type="PANTHER" id="PTHR40940">
    <property type="entry name" value="PROTEIN BATD-RELATED"/>
    <property type="match status" value="1"/>
</dbReference>
<protein>
    <recommendedName>
        <fullName evidence="5">BatD protein</fullName>
    </recommendedName>
</protein>
<proteinExistence type="predicted"/>
<reference evidence="3 4" key="1">
    <citation type="submission" date="2014-11" db="EMBL/GenBank/DDBJ databases">
        <title>Genome sequence of Flavihumibacter solisilvae 3-3.</title>
        <authorList>
            <person name="Zhou G."/>
            <person name="Li M."/>
            <person name="Wang G."/>
        </authorList>
    </citation>
    <scope>NUCLEOTIDE SEQUENCE [LARGE SCALE GENOMIC DNA]</scope>
    <source>
        <strain evidence="3 4">3-3</strain>
    </source>
</reference>
<dbReference type="RefSeq" id="WP_039139434.1">
    <property type="nucleotide sequence ID" value="NZ_JSVC01000010.1"/>
</dbReference>
<keyword evidence="4" id="KW-1185">Reference proteome</keyword>
<dbReference type="InterPro" id="IPR025738">
    <property type="entry name" value="BatD"/>
</dbReference>
<dbReference type="Pfam" id="PF13584">
    <property type="entry name" value="BatD"/>
    <property type="match status" value="2"/>
</dbReference>
<dbReference type="Proteomes" id="UP000031408">
    <property type="component" value="Unassembled WGS sequence"/>
</dbReference>
<keyword evidence="2" id="KW-0732">Signal</keyword>
<dbReference type="AlphaFoldDB" id="A0A0C1IKP4"/>
<feature type="chain" id="PRO_5002133407" description="BatD protein" evidence="2">
    <location>
        <begin position="27"/>
        <end position="607"/>
    </location>
</feature>
<evidence type="ECO:0008006" key="5">
    <source>
        <dbReference type="Google" id="ProtNLM"/>
    </source>
</evidence>
<sequence length="607" mass="67613">MKWRSFILAIFLFALPFAGWSQPAFSTVADELTISRNGILQVQYIIENADKIEKFKEPVFTDFKIMHGPVETSGMSLVNGQLTQYKAMTYVLQPLHTGKLTVPGATAWIDGQKMQSNKLIIEVDDSNVPAPNPFPMNPGISSFREQPEEDYILGPNDKPVEKIKKNLLVKLELDKTSAYIGEPIMATYKLYTRLRSESRVIKRPSMNGFSVYDMIDPDGAGPVAEAINGKMYQVHIIRKTQLFPLQEGDFVLEPVELENVVRFLKPSSPQAEPSNRTPLERMFDDLLGEPTGNWEEYRLTLSSQPQTIHIKPLPAGAPASFDGAVGNFTISGKLKDSTVAAEDNAEYELVIGGSGNLPLVNAPAWKLPAGIEAFDPVVSEELNKMKSPMEGRKFIRYTFTPTKAGSYILPPIEFSYFDPATAKYKTLSTDSNILAVTDAIKRKRNMLAGPEEKSGNGIMMVVTGGFVVLATSVLAFVFITRRNRRKKAALLNQQAEGTTEEVAHDLFAAAKNAVAENDVHSYYREIEKALWLAIAEKLNLPGSLQQKPMATKLLLEKGLQATEVEELHRCWNECEWALYVPATELSIDHDLLPRAEELVNKINLCLR</sequence>